<organism evidence="4 5">
    <name type="scientific">Agaribacillus aureus</name>
    <dbReference type="NCBI Taxonomy" id="3051825"/>
    <lineage>
        <taxon>Bacteria</taxon>
        <taxon>Pseudomonadati</taxon>
        <taxon>Bacteroidota</taxon>
        <taxon>Cytophagia</taxon>
        <taxon>Cytophagales</taxon>
        <taxon>Splendidivirgaceae</taxon>
        <taxon>Agaribacillus</taxon>
    </lineage>
</organism>
<feature type="domain" description="4'-phosphopantetheinyl transferase" evidence="3">
    <location>
        <begin position="129"/>
        <end position="200"/>
    </location>
</feature>
<dbReference type="SUPFAM" id="SSF56214">
    <property type="entry name" value="4'-phosphopantetheinyl transferase"/>
    <property type="match status" value="2"/>
</dbReference>
<name>A0ABT8LCF4_9BACT</name>
<evidence type="ECO:0000256" key="1">
    <source>
        <dbReference type="ARBA" id="ARBA00010990"/>
    </source>
</evidence>
<dbReference type="RefSeq" id="WP_346760767.1">
    <property type="nucleotide sequence ID" value="NZ_JAUJEB010000006.1"/>
</dbReference>
<dbReference type="Proteomes" id="UP001172083">
    <property type="component" value="Unassembled WGS sequence"/>
</dbReference>
<reference evidence="4" key="1">
    <citation type="submission" date="2023-06" db="EMBL/GenBank/DDBJ databases">
        <title>Genomic of Agaribacillus aureum.</title>
        <authorList>
            <person name="Wang G."/>
        </authorList>
    </citation>
    <scope>NUCLEOTIDE SEQUENCE</scope>
    <source>
        <strain evidence="4">BMA12</strain>
    </source>
</reference>
<protein>
    <submittedName>
        <fullName evidence="4">4'-phosphopantetheinyl transferase superfamily protein</fullName>
    </submittedName>
</protein>
<gene>
    <name evidence="4" type="ORF">QQ020_25380</name>
</gene>
<evidence type="ECO:0000313" key="5">
    <source>
        <dbReference type="Proteomes" id="UP001172083"/>
    </source>
</evidence>
<dbReference type="InterPro" id="IPR050559">
    <property type="entry name" value="P-Pant_transferase_sf"/>
</dbReference>
<evidence type="ECO:0000256" key="2">
    <source>
        <dbReference type="ARBA" id="ARBA00022679"/>
    </source>
</evidence>
<dbReference type="GO" id="GO:0016740">
    <property type="term" value="F:transferase activity"/>
    <property type="evidence" value="ECO:0007669"/>
    <property type="project" value="UniProtKB-KW"/>
</dbReference>
<dbReference type="PANTHER" id="PTHR12215:SF10">
    <property type="entry name" value="L-AMINOADIPATE-SEMIALDEHYDE DEHYDROGENASE-PHOSPHOPANTETHEINYL TRANSFERASE"/>
    <property type="match status" value="1"/>
</dbReference>
<dbReference type="EMBL" id="JAUJEB010000006">
    <property type="protein sequence ID" value="MDN5215437.1"/>
    <property type="molecule type" value="Genomic_DNA"/>
</dbReference>
<dbReference type="Pfam" id="PF01648">
    <property type="entry name" value="ACPS"/>
    <property type="match status" value="1"/>
</dbReference>
<dbReference type="Gene3D" id="3.90.470.20">
    <property type="entry name" value="4'-phosphopantetheinyl transferase domain"/>
    <property type="match status" value="2"/>
</dbReference>
<dbReference type="InterPro" id="IPR008278">
    <property type="entry name" value="4-PPantetheinyl_Trfase_dom"/>
</dbReference>
<dbReference type="InterPro" id="IPR037143">
    <property type="entry name" value="4-PPantetheinyl_Trfase_dom_sf"/>
</dbReference>
<sequence length="247" mass="28490">MSIIHDYTKPGCIHLPLQRNDWTSTACLGILDNDNNTSPIEKYLHPSELKHFDTYHYEARKKSFLSGRYLAKSVLSHFLHEPDLRKIVIRSGIFNQPLLNYPMPNPPGFSISHSASFTSCLVFPREHPMAIDIESYNSEATEAIASQLTEKEKTLYRSMGLREDIFMLELWTIKEALSKVLTTGLTAPMHIYEIGEVYKKGQFHYSTFKNFAQYKAISFNWKRNICSFVLPLKTKCDLDNLIAYINL</sequence>
<comment type="similarity">
    <text evidence="1">Belongs to the P-Pant transferase superfamily. Gsp/Sfp/HetI/AcpT family.</text>
</comment>
<evidence type="ECO:0000259" key="3">
    <source>
        <dbReference type="Pfam" id="PF01648"/>
    </source>
</evidence>
<dbReference type="PANTHER" id="PTHR12215">
    <property type="entry name" value="PHOSPHOPANTETHEINE TRANSFERASE"/>
    <property type="match status" value="1"/>
</dbReference>
<proteinExistence type="inferred from homology"/>
<evidence type="ECO:0000313" key="4">
    <source>
        <dbReference type="EMBL" id="MDN5215437.1"/>
    </source>
</evidence>
<keyword evidence="2 4" id="KW-0808">Transferase</keyword>
<comment type="caution">
    <text evidence="4">The sequence shown here is derived from an EMBL/GenBank/DDBJ whole genome shotgun (WGS) entry which is preliminary data.</text>
</comment>
<accession>A0ABT8LCF4</accession>
<keyword evidence="5" id="KW-1185">Reference proteome</keyword>